<evidence type="ECO:0000259" key="2">
    <source>
        <dbReference type="Pfam" id="PF10374"/>
    </source>
</evidence>
<evidence type="ECO:0000313" key="4">
    <source>
        <dbReference type="RefSeq" id="XP_027203673.1"/>
    </source>
</evidence>
<dbReference type="InterPro" id="IPR018834">
    <property type="entry name" value="DNA/RNA-bd_Est1-type"/>
</dbReference>
<dbReference type="InterPro" id="IPR011990">
    <property type="entry name" value="TPR-like_helical_dom_sf"/>
</dbReference>
<dbReference type="OrthoDB" id="5920073at2759"/>
<organism evidence="3 4">
    <name type="scientific">Dermatophagoides pteronyssinus</name>
    <name type="common">European house dust mite</name>
    <dbReference type="NCBI Taxonomy" id="6956"/>
    <lineage>
        <taxon>Eukaryota</taxon>
        <taxon>Metazoa</taxon>
        <taxon>Ecdysozoa</taxon>
        <taxon>Arthropoda</taxon>
        <taxon>Chelicerata</taxon>
        <taxon>Arachnida</taxon>
        <taxon>Acari</taxon>
        <taxon>Acariformes</taxon>
        <taxon>Sarcoptiformes</taxon>
        <taxon>Astigmata</taxon>
        <taxon>Psoroptidia</taxon>
        <taxon>Analgoidea</taxon>
        <taxon>Pyroglyphidae</taxon>
        <taxon>Dermatophagoidinae</taxon>
        <taxon>Dermatophagoides</taxon>
    </lineage>
</organism>
<dbReference type="Gene3D" id="1.25.40.10">
    <property type="entry name" value="Tetratricopeptide repeat domain"/>
    <property type="match status" value="1"/>
</dbReference>
<dbReference type="InParanoid" id="A0A6P6YDX0"/>
<dbReference type="PANTHER" id="PTHR15696:SF7">
    <property type="entry name" value="NONSENSE-MEDIATED MRNA DECAY FACTOR"/>
    <property type="match status" value="1"/>
</dbReference>
<dbReference type="Proteomes" id="UP000515146">
    <property type="component" value="Unplaced"/>
</dbReference>
<dbReference type="Pfam" id="PF10374">
    <property type="entry name" value="EST1"/>
    <property type="match status" value="1"/>
</dbReference>
<dbReference type="RefSeq" id="XP_027203673.1">
    <property type="nucleotide sequence ID" value="XM_027347872.1"/>
</dbReference>
<dbReference type="PANTHER" id="PTHR15696">
    <property type="entry name" value="SMG-7 SUPPRESSOR WITH MORPHOLOGICAL EFFECT ON GENITALIA PROTEIN 7"/>
    <property type="match status" value="1"/>
</dbReference>
<protein>
    <submittedName>
        <fullName evidence="4">Uncharacterized protein LOC113797482</fullName>
    </submittedName>
</protein>
<dbReference type="GO" id="GO:0000184">
    <property type="term" value="P:nuclear-transcribed mRNA catabolic process, nonsense-mediated decay"/>
    <property type="evidence" value="ECO:0007669"/>
    <property type="project" value="UniProtKB-KW"/>
</dbReference>
<dbReference type="GO" id="GO:0005697">
    <property type="term" value="C:telomerase holoenzyme complex"/>
    <property type="evidence" value="ECO:0007669"/>
    <property type="project" value="TreeGrafter"/>
</dbReference>
<dbReference type="InterPro" id="IPR019458">
    <property type="entry name" value="Est1-like_N"/>
</dbReference>
<reference evidence="4" key="1">
    <citation type="submission" date="2025-08" db="UniProtKB">
        <authorList>
            <consortium name="RefSeq"/>
        </authorList>
    </citation>
    <scope>IDENTIFICATION</scope>
    <source>
        <strain evidence="4">Airmid</strain>
    </source>
</reference>
<evidence type="ECO:0000313" key="3">
    <source>
        <dbReference type="Proteomes" id="UP000515146"/>
    </source>
</evidence>
<dbReference type="SUPFAM" id="SSF48452">
    <property type="entry name" value="TPR-like"/>
    <property type="match status" value="1"/>
</dbReference>
<gene>
    <name evidence="4" type="primary">LOC113797482</name>
</gene>
<dbReference type="OMA" id="KFFCDYL"/>
<dbReference type="Pfam" id="PF10373">
    <property type="entry name" value="EST1_DNA_bind"/>
    <property type="match status" value="1"/>
</dbReference>
<dbReference type="GO" id="GO:0042162">
    <property type="term" value="F:telomeric DNA binding"/>
    <property type="evidence" value="ECO:0007669"/>
    <property type="project" value="TreeGrafter"/>
</dbReference>
<feature type="domain" description="DNA/RNA-binding" evidence="1">
    <location>
        <begin position="279"/>
        <end position="538"/>
    </location>
</feature>
<dbReference type="Gene3D" id="3.40.50.1010">
    <property type="entry name" value="5'-nuclease"/>
    <property type="match status" value="1"/>
</dbReference>
<dbReference type="GeneID" id="113797482"/>
<dbReference type="GO" id="GO:0070034">
    <property type="term" value="F:telomerase RNA binding"/>
    <property type="evidence" value="ECO:0007669"/>
    <property type="project" value="TreeGrafter"/>
</dbReference>
<name>A0A6P6YDX0_DERPT</name>
<keyword evidence="3" id="KW-1185">Reference proteome</keyword>
<evidence type="ECO:0000259" key="1">
    <source>
        <dbReference type="Pfam" id="PF10373"/>
    </source>
</evidence>
<sequence length="1197" mass="140115">MFAINREKFCSKLPPSRYELENKHKLILDLSNKLDIQHQQVKTLKQLYSNTLIEQRKQISDEISFLFRHAPIEYGRICEDILWKRNYYDCVKFFKKYRRYHQQQSSTSVNDPLNNELISLFRSHLISGIGHYHSLIVSFRKGFHLTYLDQSIFLPITSDQLRNYSLIDSPFKVSGKSAIIQKPKQRLIFANDDENDQIIKRNNFYDDSGDEHDDDNEAIIAFDTEYTQDEKFKDTLLFLVHRFFICIGDLARYYVDFFPSAVDRSIERFNEQFFKIASFYYQLASSLQPQLGMPYNQLGTLYANSFYGLDSIYYYFRCLNSKKKFLGIKDNLKNTFMFVRKHQENHQLQKFLDVSSFNNANFFGSLTEENFQTDQELVRSTINRMIDIFSQIFNHIDELENESQSIHASKLHNNIHDVLILFRNAINIVPSETKSSRLKPDRLTSSNIFQMISIVMVLIDQIKILLKKNNVDVNLGMIELSTLKSDDLKGNIDIRGNFLLYISYHFLFQIVTMVIHRESEVLKKMMYASQNLMDDNPRILQQKHKFVNRKKKNKNRSFNSGALRKHYQSAHSFSSDCGDCPNDETMAELKNRVIQTIQDILDSSENEDDNDDDDELIVLDTINSAEYQMQQSNGDVDYPPHTDSKTFDQMLAYMYAESSTPIIKFFCDYLQSNGDFIEILQNMSVLTEYFEQFFNFLNLISEFDLRLIINFKSYLEQEFQTNVKQLDKIHKLIDLFNFINQYSSYSLKDFKQLLPLSSEMAFMNLTEELIHFYKSLFGCKDDWDLMNMKNESTVEKSCYISIKSMIILGIKLALLSLDNDNFKLAVTNYDLMTLHDLKQNKHVRFNFQLVRPLDSSSILKDDRYSLIVSKAANKCEQLIQFDSNDKEVENVCKNDENNITPKNKLQMNHNPKTQQNDVQKKISVMNHQQVSSSSKSLFDLEKLPHLLIDPFVYLENLEQIKQIVQQKKAFVIVPKLVTDFLNNLKDKQIQSAIEASDFLHEEFFRGSRMIRFIRNEDRLELEMLVYPRNNVWRRTIDDESGTDSVDRNGNKFQDLALFYELLEHCHHLLVNKVLINTRISTIGTGSKEDDEQNSQLTLITTETNLAKWPSNALTSIAQTCCIDIETMDSYLAKQKNNNNNKKYKFNRKYNRHPIANTTASSSNPFSNGRSPQKSSATHFRPIQFMANSGTTLHRQVT</sequence>
<accession>A0A6P6YDX0</accession>
<dbReference type="FunCoup" id="A0A6P6YDX0">
    <property type="interactions" value="1114"/>
</dbReference>
<dbReference type="InterPro" id="IPR045153">
    <property type="entry name" value="Est1/Ebs1-like"/>
</dbReference>
<dbReference type="KEGG" id="dpte:113797482"/>
<feature type="domain" description="Telomerase activating protein Est1-like N-terminal" evidence="2">
    <location>
        <begin position="79"/>
        <end position="254"/>
    </location>
</feature>
<dbReference type="AlphaFoldDB" id="A0A6P6YDX0"/>
<proteinExistence type="predicted"/>